<evidence type="ECO:0000256" key="1">
    <source>
        <dbReference type="SAM" id="Phobius"/>
    </source>
</evidence>
<dbReference type="Pfam" id="PF14020">
    <property type="entry name" value="DUF4236"/>
    <property type="match status" value="1"/>
</dbReference>
<keyword evidence="1" id="KW-1133">Transmembrane helix</keyword>
<evidence type="ECO:0000313" key="3">
    <source>
        <dbReference type="EMBL" id="AKA70148.1"/>
    </source>
</evidence>
<dbReference type="EMBL" id="CP009933">
    <property type="protein sequence ID" value="AKA70148.1"/>
    <property type="molecule type" value="Genomic_DNA"/>
</dbReference>
<proteinExistence type="predicted"/>
<accession>A0A0E3JPB8</accession>
<protein>
    <recommendedName>
        <fullName evidence="2">DUF4236 domain-containing protein</fullName>
    </recommendedName>
</protein>
<dbReference type="STRING" id="1548.CSCA_3023"/>
<sequence length="111" mass="12269">MGLSFRKSIKIGKNTRINLSKTGGIGISTGVKGARVSVNQKGVRTTIGKDGLQYRTDHSFKNTKSKNRVSNSSRKTNDYTTWEGIKALFSLVFYGFLLYLIIKFIGMVISG</sequence>
<dbReference type="KEGG" id="csq:CSCA_3023"/>
<keyword evidence="4" id="KW-1185">Reference proteome</keyword>
<organism evidence="3 4">
    <name type="scientific">Clostridium scatologenes</name>
    <dbReference type="NCBI Taxonomy" id="1548"/>
    <lineage>
        <taxon>Bacteria</taxon>
        <taxon>Bacillati</taxon>
        <taxon>Bacillota</taxon>
        <taxon>Clostridia</taxon>
        <taxon>Eubacteriales</taxon>
        <taxon>Clostridiaceae</taxon>
        <taxon>Clostridium</taxon>
    </lineage>
</organism>
<dbReference type="Proteomes" id="UP000033115">
    <property type="component" value="Chromosome"/>
</dbReference>
<dbReference type="InterPro" id="IPR025330">
    <property type="entry name" value="DUF4236"/>
</dbReference>
<feature type="domain" description="DUF4236" evidence="2">
    <location>
        <begin position="3"/>
        <end position="55"/>
    </location>
</feature>
<evidence type="ECO:0000259" key="2">
    <source>
        <dbReference type="Pfam" id="PF14020"/>
    </source>
</evidence>
<evidence type="ECO:0000313" key="4">
    <source>
        <dbReference type="Proteomes" id="UP000033115"/>
    </source>
</evidence>
<dbReference type="AlphaFoldDB" id="A0A0E3JPB8"/>
<reference evidence="3 4" key="1">
    <citation type="journal article" date="2015" name="J. Biotechnol.">
        <title>Complete genome sequence of a malodorant-producing acetogen, Clostridium scatologenes ATCC 25775(T).</title>
        <authorList>
            <person name="Zhu Z."/>
            <person name="Guo T."/>
            <person name="Zheng H."/>
            <person name="Song T."/>
            <person name="Ouyang P."/>
            <person name="Xie J."/>
        </authorList>
    </citation>
    <scope>NUCLEOTIDE SEQUENCE [LARGE SCALE GENOMIC DNA]</scope>
    <source>
        <strain evidence="3 4">ATCC 25775</strain>
    </source>
</reference>
<keyword evidence="1" id="KW-0812">Transmembrane</keyword>
<dbReference type="RefSeq" id="WP_029160939.1">
    <property type="nucleotide sequence ID" value="NZ_CP009933.1"/>
</dbReference>
<dbReference type="HOGENOM" id="CLU_2154005_0_0_9"/>
<name>A0A0E3JPB8_CLOSL</name>
<feature type="transmembrane region" description="Helical" evidence="1">
    <location>
        <begin position="87"/>
        <end position="109"/>
    </location>
</feature>
<gene>
    <name evidence="3" type="ORF">CSCA_3023</name>
</gene>
<keyword evidence="1" id="KW-0472">Membrane</keyword>